<sequence>MKCRITFAGAGLIAAMLLKIGSAQAQDVHFTQFDASPLILNPANTGAFNGEWRASAIYRDQWRSITGGRAAFKTIAASFDMPIIRDISVDDYLAAGVQFYNDRAGDGNLNNFSAMLSVAYHKFLGQDARKVLTVGLQGGYTQKSIDLSNLYFGDEFSEGMLNPGTSAERDWLKRNASNYIINAGLSYAQAVSDKFSFSIGAGVNNINQPLESFDRRKASKQLGLAMRYTGQIGAIIGVGDRFSLKPAVLVQSQAKAMELIAGNEFHYKLGDDYELPTAPAVFAGVWYRNQDAVMVTAGVEFKGFRVGVAYDYNTSDLKSASNGNGGFEIALRYIAPSPIDFARKLLYPCGRF</sequence>
<dbReference type="OrthoDB" id="1114455at2"/>
<feature type="chain" id="PRO_5015113679" evidence="1">
    <location>
        <begin position="26"/>
        <end position="352"/>
    </location>
</feature>
<evidence type="ECO:0000313" key="2">
    <source>
        <dbReference type="EMBL" id="PSK94133.1"/>
    </source>
</evidence>
<dbReference type="InterPro" id="IPR019861">
    <property type="entry name" value="PorP/SprF_Bacteroidetes"/>
</dbReference>
<keyword evidence="1" id="KW-0732">Signal</keyword>
<name>A0A2P8DAA3_9BACT</name>
<organism evidence="2 3">
    <name type="scientific">Taibaiella chishuiensis</name>
    <dbReference type="NCBI Taxonomy" id="1434707"/>
    <lineage>
        <taxon>Bacteria</taxon>
        <taxon>Pseudomonadati</taxon>
        <taxon>Bacteroidota</taxon>
        <taxon>Chitinophagia</taxon>
        <taxon>Chitinophagales</taxon>
        <taxon>Chitinophagaceae</taxon>
        <taxon>Taibaiella</taxon>
    </lineage>
</organism>
<feature type="signal peptide" evidence="1">
    <location>
        <begin position="1"/>
        <end position="25"/>
    </location>
</feature>
<dbReference type="Pfam" id="PF11751">
    <property type="entry name" value="PorP_SprF"/>
    <property type="match status" value="1"/>
</dbReference>
<dbReference type="Proteomes" id="UP000240572">
    <property type="component" value="Unassembled WGS sequence"/>
</dbReference>
<dbReference type="RefSeq" id="WP_106520860.1">
    <property type="nucleotide sequence ID" value="NZ_PYGD01000001.1"/>
</dbReference>
<dbReference type="NCBIfam" id="TIGR03519">
    <property type="entry name" value="T9SS_PorP_fam"/>
    <property type="match status" value="1"/>
</dbReference>
<evidence type="ECO:0000256" key="1">
    <source>
        <dbReference type="SAM" id="SignalP"/>
    </source>
</evidence>
<comment type="caution">
    <text evidence="2">The sequence shown here is derived from an EMBL/GenBank/DDBJ whole genome shotgun (WGS) entry which is preliminary data.</text>
</comment>
<dbReference type="EMBL" id="PYGD01000001">
    <property type="protein sequence ID" value="PSK94133.1"/>
    <property type="molecule type" value="Genomic_DNA"/>
</dbReference>
<gene>
    <name evidence="2" type="ORF">B0I18_101284</name>
</gene>
<evidence type="ECO:0000313" key="3">
    <source>
        <dbReference type="Proteomes" id="UP000240572"/>
    </source>
</evidence>
<dbReference type="AlphaFoldDB" id="A0A2P8DAA3"/>
<accession>A0A2P8DAA3</accession>
<reference evidence="2 3" key="1">
    <citation type="submission" date="2018-03" db="EMBL/GenBank/DDBJ databases">
        <title>Genomic Encyclopedia of Type Strains, Phase III (KMG-III): the genomes of soil and plant-associated and newly described type strains.</title>
        <authorList>
            <person name="Whitman W."/>
        </authorList>
    </citation>
    <scope>NUCLEOTIDE SEQUENCE [LARGE SCALE GENOMIC DNA]</scope>
    <source>
        <strain evidence="2 3">CGMCC 1.12700</strain>
    </source>
</reference>
<protein>
    <submittedName>
        <fullName evidence="2">Type IX secretion system PorP/SprF family membrane protein</fullName>
    </submittedName>
</protein>
<keyword evidence="3" id="KW-1185">Reference proteome</keyword>
<proteinExistence type="predicted"/>